<keyword evidence="2" id="KW-1185">Reference proteome</keyword>
<dbReference type="RefSeq" id="YP_010719815.1">
    <property type="nucleotide sequence ID" value="NC_072502.1"/>
</dbReference>
<dbReference type="EMBL" id="OP882271">
    <property type="protein sequence ID" value="WAX22396.1"/>
    <property type="molecule type" value="Genomic_DNA"/>
</dbReference>
<dbReference type="GO" id="GO:0003677">
    <property type="term" value="F:DNA binding"/>
    <property type="evidence" value="ECO:0007669"/>
    <property type="project" value="UniProtKB-KW"/>
</dbReference>
<name>A0AAE9VFE1_9CAUD</name>
<reference evidence="1" key="1">
    <citation type="submission" date="2022-11" db="EMBL/GenBank/DDBJ databases">
        <authorList>
            <person name="Jaryenneh J.D."/>
            <person name="Schoeniger J.S."/>
            <person name="Mageeney C.M."/>
        </authorList>
    </citation>
    <scope>NUCLEOTIDE SEQUENCE</scope>
</reference>
<dbReference type="Proteomes" id="UP001211688">
    <property type="component" value="Segment"/>
</dbReference>
<sequence length="82" mass="9660">MSEFTQDSFDKQFITAAEICTELLVDRPTLHHAINRGQIPEGLWCGHMQIWNRESARPHIDDWKAKLNKRRAKFYPDQGQHV</sequence>
<keyword evidence="1" id="KW-0238">DNA-binding</keyword>
<dbReference type="KEGG" id="vg:79412955"/>
<evidence type="ECO:0000313" key="2">
    <source>
        <dbReference type="Proteomes" id="UP001211688"/>
    </source>
</evidence>
<accession>A0AAE9VFE1</accession>
<dbReference type="GeneID" id="79412955"/>
<protein>
    <submittedName>
        <fullName evidence="1">DNA-binding protein</fullName>
    </submittedName>
</protein>
<proteinExistence type="predicted"/>
<evidence type="ECO:0000313" key="1">
    <source>
        <dbReference type="EMBL" id="WAX22396.1"/>
    </source>
</evidence>
<organism evidence="1 2">
    <name type="scientific">Pseudomonas phage MiCath</name>
    <dbReference type="NCBI Taxonomy" id="3003729"/>
    <lineage>
        <taxon>Viruses</taxon>
        <taxon>Duplodnaviria</taxon>
        <taxon>Heunggongvirae</taxon>
        <taxon>Uroviricota</taxon>
        <taxon>Caudoviricetes</taxon>
        <taxon>Queuovirinae</taxon>
        <taxon>Micathvirus</taxon>
        <taxon>Micathvirus micath</taxon>
    </lineage>
</organism>